<keyword evidence="1" id="KW-0503">Monooxygenase</keyword>
<sequence>MKYLMQIDFPHEGPFGDELTAAMSDLAKDIANENGLIFKLWTENKDAKEAGGIYLFDNLDDAKKYLEKHTTRLESFGYTDIKSKIFEINEELSKLSKSNFL</sequence>
<dbReference type="Pfam" id="PF08803">
    <property type="entry name" value="ydhR"/>
    <property type="match status" value="1"/>
</dbReference>
<dbReference type="Proteomes" id="UP001060012">
    <property type="component" value="Chromosome"/>
</dbReference>
<keyword evidence="2" id="KW-1185">Reference proteome</keyword>
<dbReference type="InterPro" id="IPR011008">
    <property type="entry name" value="Dimeric_a/b-barrel"/>
</dbReference>
<dbReference type="InterPro" id="IPR014910">
    <property type="entry name" value="YdhR"/>
</dbReference>
<dbReference type="Gene3D" id="3.30.70.100">
    <property type="match status" value="1"/>
</dbReference>
<dbReference type="NCBIfam" id="NF008333">
    <property type="entry name" value="PRK11118.1"/>
    <property type="match status" value="1"/>
</dbReference>
<dbReference type="SUPFAM" id="SSF54909">
    <property type="entry name" value="Dimeric alpha+beta barrel"/>
    <property type="match status" value="1"/>
</dbReference>
<dbReference type="RefSeq" id="WP_254576713.1">
    <property type="nucleotide sequence ID" value="NZ_CP100595.1"/>
</dbReference>
<evidence type="ECO:0000313" key="1">
    <source>
        <dbReference type="EMBL" id="UTJ06534.1"/>
    </source>
</evidence>
<dbReference type="EMBL" id="CP100595">
    <property type="protein sequence ID" value="UTJ06534.1"/>
    <property type="molecule type" value="Genomic_DNA"/>
</dbReference>
<keyword evidence="1" id="KW-0560">Oxidoreductase</keyword>
<dbReference type="PANTHER" id="PTHR39169">
    <property type="match status" value="1"/>
</dbReference>
<evidence type="ECO:0000313" key="2">
    <source>
        <dbReference type="Proteomes" id="UP001060012"/>
    </source>
</evidence>
<proteinExistence type="predicted"/>
<organism evidence="1 2">
    <name type="scientific">Arcobacter roscoffensis</name>
    <dbReference type="NCBI Taxonomy" id="2961520"/>
    <lineage>
        <taxon>Bacteria</taxon>
        <taxon>Pseudomonadati</taxon>
        <taxon>Campylobacterota</taxon>
        <taxon>Epsilonproteobacteria</taxon>
        <taxon>Campylobacterales</taxon>
        <taxon>Arcobacteraceae</taxon>
        <taxon>Arcobacter</taxon>
    </lineage>
</organism>
<dbReference type="PANTHER" id="PTHR39169:SF1">
    <property type="entry name" value="MONOOXYGENASE YDHR-RELATED"/>
    <property type="match status" value="1"/>
</dbReference>
<gene>
    <name evidence="1" type="ORF">NJU99_00135</name>
</gene>
<reference evidence="1" key="1">
    <citation type="submission" date="2022-07" db="EMBL/GenBank/DDBJ databases">
        <title>Arcobacter roscoffensis sp. nov., a marine bacterium isolated from coastal seawater collected from Roscoff, France.</title>
        <authorList>
            <person name="Pascual J."/>
            <person name="Lepeaux C."/>
            <person name="Methner A."/>
            <person name="Overmann J."/>
        </authorList>
    </citation>
    <scope>NUCLEOTIDE SEQUENCE</scope>
    <source>
        <strain evidence="1">ARW1-2F2</strain>
    </source>
</reference>
<name>A0ABY5E4R0_9BACT</name>
<accession>A0ABY5E4R0</accession>
<protein>
    <submittedName>
        <fullName evidence="1">Monooxygenase</fullName>
    </submittedName>
</protein>
<dbReference type="GO" id="GO:0004497">
    <property type="term" value="F:monooxygenase activity"/>
    <property type="evidence" value="ECO:0007669"/>
    <property type="project" value="UniProtKB-KW"/>
</dbReference>